<keyword evidence="8" id="KW-1185">Reference proteome</keyword>
<name>A0AAD8GYG8_9APIA</name>
<reference evidence="7" key="1">
    <citation type="submission" date="2023-02" db="EMBL/GenBank/DDBJ databases">
        <title>Genome of toxic invasive species Heracleum sosnowskyi carries increased number of genes despite the absence of recent whole-genome duplications.</title>
        <authorList>
            <person name="Schelkunov M."/>
            <person name="Shtratnikova V."/>
            <person name="Makarenko M."/>
            <person name="Klepikova A."/>
            <person name="Omelchenko D."/>
            <person name="Novikova G."/>
            <person name="Obukhova E."/>
            <person name="Bogdanov V."/>
            <person name="Penin A."/>
            <person name="Logacheva M."/>
        </authorList>
    </citation>
    <scope>NUCLEOTIDE SEQUENCE</scope>
    <source>
        <strain evidence="7">Hsosn_3</strain>
        <tissue evidence="7">Leaf</tissue>
    </source>
</reference>
<evidence type="ECO:0000256" key="1">
    <source>
        <dbReference type="ARBA" id="ARBA00022598"/>
    </source>
</evidence>
<keyword evidence="4" id="KW-0648">Protein biosynthesis</keyword>
<dbReference type="EMBL" id="JAUIZM010000011">
    <property type="protein sequence ID" value="KAK1357652.1"/>
    <property type="molecule type" value="Genomic_DNA"/>
</dbReference>
<protein>
    <recommendedName>
        <fullName evidence="9">Aminoacyl-tRNA synthetase class Ia domain-containing protein</fullName>
    </recommendedName>
</protein>
<dbReference type="Proteomes" id="UP001237642">
    <property type="component" value="Unassembled WGS sequence"/>
</dbReference>
<dbReference type="Gene3D" id="3.90.740.10">
    <property type="entry name" value="Valyl/Leucyl/Isoleucyl-tRNA synthetase, editing domain"/>
    <property type="match status" value="1"/>
</dbReference>
<evidence type="ECO:0000256" key="4">
    <source>
        <dbReference type="ARBA" id="ARBA00022917"/>
    </source>
</evidence>
<proteinExistence type="predicted"/>
<evidence type="ECO:0008006" key="9">
    <source>
        <dbReference type="Google" id="ProtNLM"/>
    </source>
</evidence>
<dbReference type="InterPro" id="IPR023586">
    <property type="entry name" value="Ile-tRNA-ligase_type2"/>
</dbReference>
<dbReference type="GO" id="GO:0002161">
    <property type="term" value="F:aminoacyl-tRNA deacylase activity"/>
    <property type="evidence" value="ECO:0007669"/>
    <property type="project" value="InterPro"/>
</dbReference>
<reference evidence="7" key="2">
    <citation type="submission" date="2023-05" db="EMBL/GenBank/DDBJ databases">
        <authorList>
            <person name="Schelkunov M.I."/>
        </authorList>
    </citation>
    <scope>NUCLEOTIDE SEQUENCE</scope>
    <source>
        <strain evidence="7">Hsosn_3</strain>
        <tissue evidence="7">Leaf</tissue>
    </source>
</reference>
<dbReference type="GO" id="GO:0005524">
    <property type="term" value="F:ATP binding"/>
    <property type="evidence" value="ECO:0007669"/>
    <property type="project" value="UniProtKB-KW"/>
</dbReference>
<feature type="region of interest" description="Disordered" evidence="6">
    <location>
        <begin position="1"/>
        <end position="24"/>
    </location>
</feature>
<evidence type="ECO:0000313" key="7">
    <source>
        <dbReference type="EMBL" id="KAK1357652.1"/>
    </source>
</evidence>
<gene>
    <name evidence="7" type="ORF">POM88_050908</name>
</gene>
<evidence type="ECO:0000256" key="6">
    <source>
        <dbReference type="SAM" id="MobiDB-lite"/>
    </source>
</evidence>
<keyword evidence="5" id="KW-0030">Aminoacyl-tRNA synthetase</keyword>
<evidence type="ECO:0000313" key="8">
    <source>
        <dbReference type="Proteomes" id="UP001237642"/>
    </source>
</evidence>
<dbReference type="PANTHER" id="PTHR42780">
    <property type="entry name" value="SOLEUCYL-TRNA SYNTHETASE"/>
    <property type="match status" value="1"/>
</dbReference>
<sequence>MQMEQEFESKLSVQNKNPPNRSQSFAFRVPQENFSIQDFELGKIYGVGSYSKVCGEQEKIITRTGRWIDFKNDYKTMDLKFMETVCFEANSNFKQVPNPEIMVTFPIADDSDGAAFVAWTPTPWTRKSYDGSSAGKSQSTTDTYEVLDKFSGASLVGTRYVPLFDYFKDFSDVAFKVVADDYVTSDRGSGVVHCAPAFEEDDYRVCLSYQIITKKTTSRAIWKEIVAKKLVVNVPTIIS</sequence>
<feature type="compositionally biased region" description="Polar residues" evidence="6">
    <location>
        <begin position="11"/>
        <end position="24"/>
    </location>
</feature>
<accession>A0AAD8GYG8</accession>
<evidence type="ECO:0000256" key="2">
    <source>
        <dbReference type="ARBA" id="ARBA00022741"/>
    </source>
</evidence>
<evidence type="ECO:0000256" key="5">
    <source>
        <dbReference type="ARBA" id="ARBA00023146"/>
    </source>
</evidence>
<dbReference type="GO" id="GO:0006428">
    <property type="term" value="P:isoleucyl-tRNA aminoacylation"/>
    <property type="evidence" value="ECO:0007669"/>
    <property type="project" value="TreeGrafter"/>
</dbReference>
<dbReference type="SUPFAM" id="SSF50677">
    <property type="entry name" value="ValRS/IleRS/LeuRS editing domain"/>
    <property type="match status" value="1"/>
</dbReference>
<keyword evidence="3" id="KW-0067">ATP-binding</keyword>
<comment type="caution">
    <text evidence="7">The sequence shown here is derived from an EMBL/GenBank/DDBJ whole genome shotgun (WGS) entry which is preliminary data.</text>
</comment>
<evidence type="ECO:0000256" key="3">
    <source>
        <dbReference type="ARBA" id="ARBA00022840"/>
    </source>
</evidence>
<keyword evidence="1" id="KW-0436">Ligase</keyword>
<organism evidence="7 8">
    <name type="scientific">Heracleum sosnowskyi</name>
    <dbReference type="NCBI Taxonomy" id="360622"/>
    <lineage>
        <taxon>Eukaryota</taxon>
        <taxon>Viridiplantae</taxon>
        <taxon>Streptophyta</taxon>
        <taxon>Embryophyta</taxon>
        <taxon>Tracheophyta</taxon>
        <taxon>Spermatophyta</taxon>
        <taxon>Magnoliopsida</taxon>
        <taxon>eudicotyledons</taxon>
        <taxon>Gunneridae</taxon>
        <taxon>Pentapetalae</taxon>
        <taxon>asterids</taxon>
        <taxon>campanulids</taxon>
        <taxon>Apiales</taxon>
        <taxon>Apiaceae</taxon>
        <taxon>Apioideae</taxon>
        <taxon>apioid superclade</taxon>
        <taxon>Tordylieae</taxon>
        <taxon>Tordyliinae</taxon>
        <taxon>Heracleum</taxon>
    </lineage>
</organism>
<dbReference type="GO" id="GO:0004822">
    <property type="term" value="F:isoleucine-tRNA ligase activity"/>
    <property type="evidence" value="ECO:0007669"/>
    <property type="project" value="InterPro"/>
</dbReference>
<dbReference type="PANTHER" id="PTHR42780:SF1">
    <property type="entry name" value="ISOLEUCINE--TRNA LIGASE, CYTOPLASMIC"/>
    <property type="match status" value="1"/>
</dbReference>
<keyword evidence="2" id="KW-0547">Nucleotide-binding</keyword>
<dbReference type="AlphaFoldDB" id="A0AAD8GYG8"/>
<dbReference type="InterPro" id="IPR009008">
    <property type="entry name" value="Val/Leu/Ile-tRNA-synth_edit"/>
</dbReference>